<keyword evidence="1" id="KW-1133">Transmembrane helix</keyword>
<organism evidence="2 3">
    <name type="scientific">Streptomyces olivaceiscleroticus</name>
    <dbReference type="NCBI Taxonomy" id="68245"/>
    <lineage>
        <taxon>Bacteria</taxon>
        <taxon>Bacillati</taxon>
        <taxon>Actinomycetota</taxon>
        <taxon>Actinomycetes</taxon>
        <taxon>Kitasatosporales</taxon>
        <taxon>Streptomycetaceae</taxon>
        <taxon>Streptomyces</taxon>
    </lineage>
</organism>
<gene>
    <name evidence="2" type="ORF">GCM10010361_39110</name>
</gene>
<accession>A0ABP3K5M2</accession>
<comment type="caution">
    <text evidence="2">The sequence shown here is derived from an EMBL/GenBank/DDBJ whole genome shotgun (WGS) entry which is preliminary data.</text>
</comment>
<evidence type="ECO:0000313" key="2">
    <source>
        <dbReference type="EMBL" id="GAA0471148.1"/>
    </source>
</evidence>
<feature type="transmembrane region" description="Helical" evidence="1">
    <location>
        <begin position="158"/>
        <end position="177"/>
    </location>
</feature>
<name>A0ABP3K5M2_9ACTN</name>
<evidence type="ECO:0008006" key="4">
    <source>
        <dbReference type="Google" id="ProtNLM"/>
    </source>
</evidence>
<feature type="transmembrane region" description="Helical" evidence="1">
    <location>
        <begin position="197"/>
        <end position="217"/>
    </location>
</feature>
<protein>
    <recommendedName>
        <fullName evidence="4">ABC transporter</fullName>
    </recommendedName>
</protein>
<feature type="transmembrane region" description="Helical" evidence="1">
    <location>
        <begin position="42"/>
        <end position="62"/>
    </location>
</feature>
<dbReference type="EMBL" id="BAAABY010000028">
    <property type="protein sequence ID" value="GAA0471148.1"/>
    <property type="molecule type" value="Genomic_DNA"/>
</dbReference>
<keyword evidence="3" id="KW-1185">Reference proteome</keyword>
<feature type="transmembrane region" description="Helical" evidence="1">
    <location>
        <begin position="83"/>
        <end position="105"/>
    </location>
</feature>
<keyword evidence="1" id="KW-0472">Membrane</keyword>
<proteinExistence type="predicted"/>
<sequence>MIPLLRYHFALLVGSHRWLPPTLLYAAYVAIGIRAGDPVLDGFGYVAAPLLPVAAWLVRAAVTAEPPAARACTAAATGPGRAHLAAVSTAALAATALGALGTAFTALVSDPHSADHRVAVPMGPAILAGAFTALCCVLLGTAVGALANRPVVRSPGRAIPTAALAALLLLVAAGSPANAAVSGLVTGSPRGTVTVPWLPLGIAAMTAAAAVAGACALSSRRT</sequence>
<evidence type="ECO:0000256" key="1">
    <source>
        <dbReference type="SAM" id="Phobius"/>
    </source>
</evidence>
<dbReference type="RefSeq" id="WP_346096265.1">
    <property type="nucleotide sequence ID" value="NZ_BAAABY010000028.1"/>
</dbReference>
<feature type="transmembrane region" description="Helical" evidence="1">
    <location>
        <begin position="125"/>
        <end position="146"/>
    </location>
</feature>
<evidence type="ECO:0000313" key="3">
    <source>
        <dbReference type="Proteomes" id="UP001500909"/>
    </source>
</evidence>
<reference evidence="3" key="1">
    <citation type="journal article" date="2019" name="Int. J. Syst. Evol. Microbiol.">
        <title>The Global Catalogue of Microorganisms (GCM) 10K type strain sequencing project: providing services to taxonomists for standard genome sequencing and annotation.</title>
        <authorList>
            <consortium name="The Broad Institute Genomics Platform"/>
            <consortium name="The Broad Institute Genome Sequencing Center for Infectious Disease"/>
            <person name="Wu L."/>
            <person name="Ma J."/>
        </authorList>
    </citation>
    <scope>NUCLEOTIDE SEQUENCE [LARGE SCALE GENOMIC DNA]</scope>
    <source>
        <strain evidence="3">JCM 4805</strain>
    </source>
</reference>
<keyword evidence="1" id="KW-0812">Transmembrane</keyword>
<dbReference type="Proteomes" id="UP001500909">
    <property type="component" value="Unassembled WGS sequence"/>
</dbReference>